<proteinExistence type="predicted"/>
<gene>
    <name evidence="1" type="ORF">FHR31_001613</name>
</gene>
<dbReference type="AlphaFoldDB" id="A0A7W5D2M4"/>
<reference evidence="1 2" key="1">
    <citation type="submission" date="2020-08" db="EMBL/GenBank/DDBJ databases">
        <title>Sequencing the genomes of 1000 actinobacteria strains.</title>
        <authorList>
            <person name="Klenk H.-P."/>
        </authorList>
    </citation>
    <scope>NUCLEOTIDE SEQUENCE [LARGE SCALE GENOMIC DNA]</scope>
    <source>
        <strain evidence="1 2">DSM 22242</strain>
    </source>
</reference>
<sequence>MKIQDLLSKLNMAVDAGQVGPNDEVEFITEDEGWNDGYEILNTMAIIDGDGNAKMLLTSFEKVFQ</sequence>
<protein>
    <submittedName>
        <fullName evidence="1">Uncharacterized protein</fullName>
    </submittedName>
</protein>
<dbReference type="RefSeq" id="WP_123185640.1">
    <property type="nucleotide sequence ID" value="NZ_JACHYA010000005.1"/>
</dbReference>
<dbReference type="GeneID" id="93356942"/>
<comment type="caution">
    <text evidence="1">The sequence shown here is derived from an EMBL/GenBank/DDBJ whole genome shotgun (WGS) entry which is preliminary data.</text>
</comment>
<organism evidence="1 2">
    <name type="scientific">Parvibacter caecicola</name>
    <dbReference type="NCBI Taxonomy" id="747645"/>
    <lineage>
        <taxon>Bacteria</taxon>
        <taxon>Bacillati</taxon>
        <taxon>Actinomycetota</taxon>
        <taxon>Coriobacteriia</taxon>
        <taxon>Coriobacteriales</taxon>
        <taxon>Coriobacteriaceae</taxon>
        <taxon>Parvibacter</taxon>
    </lineage>
</organism>
<evidence type="ECO:0000313" key="1">
    <source>
        <dbReference type="EMBL" id="MBB3171787.1"/>
    </source>
</evidence>
<name>A0A7W5D2M4_9ACTN</name>
<accession>A0A7W5D2M4</accession>
<evidence type="ECO:0000313" key="2">
    <source>
        <dbReference type="Proteomes" id="UP000530850"/>
    </source>
</evidence>
<dbReference type="Proteomes" id="UP000530850">
    <property type="component" value="Unassembled WGS sequence"/>
</dbReference>
<dbReference type="EMBL" id="JACHYA010000005">
    <property type="protein sequence ID" value="MBB3171787.1"/>
    <property type="molecule type" value="Genomic_DNA"/>
</dbReference>